<dbReference type="SUPFAM" id="SSF48557">
    <property type="entry name" value="L-aspartase-like"/>
    <property type="match status" value="1"/>
</dbReference>
<dbReference type="GO" id="GO:0044208">
    <property type="term" value="P:'de novo' AMP biosynthetic process"/>
    <property type="evidence" value="ECO:0007669"/>
    <property type="project" value="TreeGrafter"/>
</dbReference>
<reference evidence="3" key="1">
    <citation type="journal article" date="2014" name="Front. Microbiol.">
        <title>High frequency of phylogenetically diverse reductive dehalogenase-homologous genes in deep subseafloor sedimentary metagenomes.</title>
        <authorList>
            <person name="Kawai M."/>
            <person name="Futagami T."/>
            <person name="Toyoda A."/>
            <person name="Takaki Y."/>
            <person name="Nishi S."/>
            <person name="Hori S."/>
            <person name="Arai W."/>
            <person name="Tsubouchi T."/>
            <person name="Morono Y."/>
            <person name="Uchiyama I."/>
            <person name="Ito T."/>
            <person name="Fujiyama A."/>
            <person name="Inagaki F."/>
            <person name="Takami H."/>
        </authorList>
    </citation>
    <scope>NUCLEOTIDE SEQUENCE</scope>
    <source>
        <strain evidence="3">Expedition CK06-06</strain>
    </source>
</reference>
<name>X1TPJ7_9ZZZZ</name>
<dbReference type="InterPro" id="IPR024083">
    <property type="entry name" value="Fumarase/histidase_N"/>
</dbReference>
<feature type="non-terminal residue" evidence="3">
    <location>
        <position position="110"/>
    </location>
</feature>
<gene>
    <name evidence="3" type="ORF">S12H4_26370</name>
</gene>
<evidence type="ECO:0000256" key="1">
    <source>
        <dbReference type="ARBA" id="ARBA00023239"/>
    </source>
</evidence>
<dbReference type="GO" id="GO:0004018">
    <property type="term" value="F:N6-(1,2-dicarboxyethyl)AMP AMP-lyase (fumarate-forming) activity"/>
    <property type="evidence" value="ECO:0007669"/>
    <property type="project" value="TreeGrafter"/>
</dbReference>
<dbReference type="GO" id="GO:0005829">
    <property type="term" value="C:cytosol"/>
    <property type="evidence" value="ECO:0007669"/>
    <property type="project" value="TreeGrafter"/>
</dbReference>
<dbReference type="Pfam" id="PF00206">
    <property type="entry name" value="Lyase_1"/>
    <property type="match status" value="1"/>
</dbReference>
<dbReference type="GO" id="GO:0070626">
    <property type="term" value="F:(S)-2-(5-amino-1-(5-phospho-D-ribosyl)imidazole-4-carboxamido) succinate lyase (fumarate-forming) activity"/>
    <property type="evidence" value="ECO:0007669"/>
    <property type="project" value="TreeGrafter"/>
</dbReference>
<proteinExistence type="predicted"/>
<sequence length="110" mass="12238">MIPRYTTREMGRVWDDENKFSKWLEVEKAVATAQAGLGIIPKKAADDINKKANFEISKIDEIEAETHHDVIAFLTNVSSYIGDSSKYLHYGLTSSDVGDSALSLQMLEAT</sequence>
<feature type="domain" description="Fumarate lyase N-terminal" evidence="2">
    <location>
        <begin position="9"/>
        <end position="109"/>
    </location>
</feature>
<dbReference type="Gene3D" id="1.10.275.10">
    <property type="entry name" value="Fumarase/aspartase (N-terminal domain)"/>
    <property type="match status" value="1"/>
</dbReference>
<dbReference type="AlphaFoldDB" id="X1TPJ7"/>
<comment type="caution">
    <text evidence="3">The sequence shown here is derived from an EMBL/GenBank/DDBJ whole genome shotgun (WGS) entry which is preliminary data.</text>
</comment>
<dbReference type="EMBL" id="BARW01014952">
    <property type="protein sequence ID" value="GAI81949.1"/>
    <property type="molecule type" value="Genomic_DNA"/>
</dbReference>
<dbReference type="InterPro" id="IPR022761">
    <property type="entry name" value="Fumarate_lyase_N"/>
</dbReference>
<protein>
    <recommendedName>
        <fullName evidence="2">Fumarate lyase N-terminal domain-containing protein</fullName>
    </recommendedName>
</protein>
<organism evidence="3">
    <name type="scientific">marine sediment metagenome</name>
    <dbReference type="NCBI Taxonomy" id="412755"/>
    <lineage>
        <taxon>unclassified sequences</taxon>
        <taxon>metagenomes</taxon>
        <taxon>ecological metagenomes</taxon>
    </lineage>
</organism>
<dbReference type="InterPro" id="IPR008948">
    <property type="entry name" value="L-Aspartase-like"/>
</dbReference>
<evidence type="ECO:0000259" key="2">
    <source>
        <dbReference type="Pfam" id="PF00206"/>
    </source>
</evidence>
<dbReference type="PANTHER" id="PTHR43172:SF1">
    <property type="entry name" value="ADENYLOSUCCINATE LYASE"/>
    <property type="match status" value="1"/>
</dbReference>
<evidence type="ECO:0000313" key="3">
    <source>
        <dbReference type="EMBL" id="GAI81949.1"/>
    </source>
</evidence>
<keyword evidence="1" id="KW-0456">Lyase</keyword>
<dbReference type="PANTHER" id="PTHR43172">
    <property type="entry name" value="ADENYLOSUCCINATE LYASE"/>
    <property type="match status" value="1"/>
</dbReference>
<accession>X1TPJ7</accession>